<evidence type="ECO:0000256" key="5">
    <source>
        <dbReference type="ARBA" id="ARBA00023157"/>
    </source>
</evidence>
<dbReference type="GO" id="GO:0050765">
    <property type="term" value="P:negative regulation of phagocytosis"/>
    <property type="evidence" value="ECO:0007669"/>
    <property type="project" value="Ensembl"/>
</dbReference>
<dbReference type="AlphaFoldDB" id="A0A8C6W2B0"/>
<dbReference type="GO" id="GO:0004252">
    <property type="term" value="F:serine-type endopeptidase activity"/>
    <property type="evidence" value="ECO:0007669"/>
    <property type="project" value="Ensembl"/>
</dbReference>
<evidence type="ECO:0000256" key="1">
    <source>
        <dbReference type="ARBA" id="ARBA00022670"/>
    </source>
</evidence>
<protein>
    <submittedName>
        <fullName evidence="9">Proteinase 3</fullName>
    </submittedName>
</protein>
<dbReference type="GeneTree" id="ENSGT01030000234528"/>
<feature type="chain" id="PRO_5034070950" evidence="7">
    <location>
        <begin position="28"/>
        <end position="261"/>
    </location>
</feature>
<dbReference type="InterPro" id="IPR050850">
    <property type="entry name" value="Peptidase_S1_Elastase_sf"/>
</dbReference>
<dbReference type="PRINTS" id="PR00722">
    <property type="entry name" value="CHYMOTRYPSIN"/>
</dbReference>
<dbReference type="OMA" id="FENNYDP"/>
<dbReference type="SUPFAM" id="SSF50494">
    <property type="entry name" value="Trypsin-like serine proteases"/>
    <property type="match status" value="1"/>
</dbReference>
<dbReference type="SMART" id="SM00020">
    <property type="entry name" value="Tryp_SPc"/>
    <property type="match status" value="1"/>
</dbReference>
<keyword evidence="2 7" id="KW-0732">Signal</keyword>
<name>A0A8C6W2B0_NANGA</name>
<dbReference type="InterPro" id="IPR009003">
    <property type="entry name" value="Peptidase_S1_PA"/>
</dbReference>
<gene>
    <name evidence="9" type="primary">Prtn3</name>
</gene>
<dbReference type="PROSITE" id="PS50240">
    <property type="entry name" value="TRYPSIN_DOM"/>
    <property type="match status" value="1"/>
</dbReference>
<dbReference type="KEGG" id="ngi:108491030"/>
<evidence type="ECO:0000256" key="3">
    <source>
        <dbReference type="ARBA" id="ARBA00022801"/>
    </source>
</evidence>
<evidence type="ECO:0000313" key="9">
    <source>
        <dbReference type="Ensembl" id="ENSNGAP00000002193.1"/>
    </source>
</evidence>
<dbReference type="FunFam" id="2.40.10.10:FF:000372">
    <property type="entry name" value="Myeloblastin"/>
    <property type="match status" value="1"/>
</dbReference>
<dbReference type="GO" id="GO:0005615">
    <property type="term" value="C:extracellular space"/>
    <property type="evidence" value="ECO:0007669"/>
    <property type="project" value="TreeGrafter"/>
</dbReference>
<dbReference type="GO" id="GO:0072672">
    <property type="term" value="P:neutrophil extravasation"/>
    <property type="evidence" value="ECO:0007669"/>
    <property type="project" value="Ensembl"/>
</dbReference>
<keyword evidence="5" id="KW-1015">Disulfide bond</keyword>
<organism evidence="9 10">
    <name type="scientific">Nannospalax galili</name>
    <name type="common">Northern Israeli blind subterranean mole rat</name>
    <name type="synonym">Spalax galili</name>
    <dbReference type="NCBI Taxonomy" id="1026970"/>
    <lineage>
        <taxon>Eukaryota</taxon>
        <taxon>Metazoa</taxon>
        <taxon>Chordata</taxon>
        <taxon>Craniata</taxon>
        <taxon>Vertebrata</taxon>
        <taxon>Euteleostomi</taxon>
        <taxon>Mammalia</taxon>
        <taxon>Eutheria</taxon>
        <taxon>Euarchontoglires</taxon>
        <taxon>Glires</taxon>
        <taxon>Rodentia</taxon>
        <taxon>Myomorpha</taxon>
        <taxon>Muroidea</taxon>
        <taxon>Spalacidae</taxon>
        <taxon>Spalacinae</taxon>
        <taxon>Nannospalax</taxon>
    </lineage>
</organism>
<evidence type="ECO:0000256" key="6">
    <source>
        <dbReference type="ARBA" id="ARBA00023180"/>
    </source>
</evidence>
<dbReference type="GO" id="GO:0097029">
    <property type="term" value="P:mature conventional dendritic cell differentiation"/>
    <property type="evidence" value="ECO:0007669"/>
    <property type="project" value="Ensembl"/>
</dbReference>
<dbReference type="GO" id="GO:0006509">
    <property type="term" value="P:membrane protein ectodomain proteolysis"/>
    <property type="evidence" value="ECO:0007669"/>
    <property type="project" value="Ensembl"/>
</dbReference>
<dbReference type="RefSeq" id="XP_017654604.1">
    <property type="nucleotide sequence ID" value="XM_017799115.2"/>
</dbReference>
<keyword evidence="4" id="KW-0720">Serine protease</keyword>
<dbReference type="Ensembl" id="ENSNGAT00000002381.1">
    <property type="protein sequence ID" value="ENSNGAP00000002193.1"/>
    <property type="gene ID" value="ENSNGAG00000001792.1"/>
</dbReference>
<evidence type="ECO:0000259" key="8">
    <source>
        <dbReference type="PROSITE" id="PS50240"/>
    </source>
</evidence>
<evidence type="ECO:0000256" key="4">
    <source>
        <dbReference type="ARBA" id="ARBA00022825"/>
    </source>
</evidence>
<keyword evidence="6" id="KW-0325">Glycoprotein</keyword>
<feature type="domain" description="Peptidase S1" evidence="8">
    <location>
        <begin position="30"/>
        <end position="254"/>
    </location>
</feature>
<dbReference type="GO" id="GO:0044853">
    <property type="term" value="C:plasma membrane raft"/>
    <property type="evidence" value="ECO:0007669"/>
    <property type="project" value="Ensembl"/>
</dbReference>
<dbReference type="FunFam" id="2.40.10.10:FF:000052">
    <property type="entry name" value="Neutrophil elastase"/>
    <property type="match status" value="1"/>
</dbReference>
<dbReference type="Proteomes" id="UP000694381">
    <property type="component" value="Unassembled WGS sequence"/>
</dbReference>
<dbReference type="InterPro" id="IPR018114">
    <property type="entry name" value="TRYPSIN_HIS"/>
</dbReference>
<dbReference type="CTD" id="5657"/>
<dbReference type="Pfam" id="PF00089">
    <property type="entry name" value="Trypsin"/>
    <property type="match status" value="1"/>
</dbReference>
<dbReference type="GO" id="GO:0035578">
    <property type="term" value="C:azurophil granule lumen"/>
    <property type="evidence" value="ECO:0007669"/>
    <property type="project" value="Ensembl"/>
</dbReference>
<keyword evidence="1" id="KW-0645">Protease</keyword>
<dbReference type="GO" id="GO:0005102">
    <property type="term" value="F:signaling receptor binding"/>
    <property type="evidence" value="ECO:0007669"/>
    <property type="project" value="Ensembl"/>
</dbReference>
<dbReference type="PANTHER" id="PTHR24257">
    <property type="entry name" value="CHYMOTRYPSIN-LIKE ELASTASE FAMILY MEMBER"/>
    <property type="match status" value="1"/>
</dbReference>
<dbReference type="Gene3D" id="2.40.10.10">
    <property type="entry name" value="Trypsin-like serine proteases"/>
    <property type="match status" value="2"/>
</dbReference>
<dbReference type="GO" id="GO:0019899">
    <property type="term" value="F:enzyme binding"/>
    <property type="evidence" value="ECO:0007669"/>
    <property type="project" value="Ensembl"/>
</dbReference>
<keyword evidence="3" id="KW-0378">Hydrolase</keyword>
<dbReference type="InterPro" id="IPR043504">
    <property type="entry name" value="Peptidase_S1_PA_chymotrypsin"/>
</dbReference>
<dbReference type="PROSITE" id="PS00134">
    <property type="entry name" value="TRYPSIN_HIS"/>
    <property type="match status" value="1"/>
</dbReference>
<dbReference type="GeneID" id="108491030"/>
<feature type="signal peptide" evidence="7">
    <location>
        <begin position="1"/>
        <end position="27"/>
    </location>
</feature>
<dbReference type="InterPro" id="IPR001314">
    <property type="entry name" value="Peptidase_S1A"/>
</dbReference>
<sequence>MTGSHRSPSSMLAWLLQALLLGGVIQAARIMGGHEAQPHSRPYMASLQLRTSSQSHFCGGTLIHPRFVLTAAHCLQDIPWQLVTVVLGAHDVLSPEPTQQKFIITQVFQNNYNPEENLNDILLVQLDRAASLGAEVAVAPLPQQDQPLSQGTRCRCLAMGWGRLGTRAPVPRVLQELNVTVVTFLCRVHNVCTLVPRRAAGICFESGDSGGPLICDGVLHGVDSFVIRECASLQYPDFFARVSMYVDWIHRVLRSTGDSQF</sequence>
<proteinExistence type="predicted"/>
<dbReference type="PANTHER" id="PTHR24257:SF15">
    <property type="entry name" value="MYELOBLASTIN"/>
    <property type="match status" value="1"/>
</dbReference>
<reference evidence="9" key="1">
    <citation type="submission" date="2025-08" db="UniProtKB">
        <authorList>
            <consortium name="Ensembl"/>
        </authorList>
    </citation>
    <scope>IDENTIFICATION</scope>
</reference>
<evidence type="ECO:0000256" key="2">
    <source>
        <dbReference type="ARBA" id="ARBA00022729"/>
    </source>
</evidence>
<accession>A0A8C6W2B0</accession>
<dbReference type="GO" id="GO:0005829">
    <property type="term" value="C:cytosol"/>
    <property type="evidence" value="ECO:0007669"/>
    <property type="project" value="Ensembl"/>
</dbReference>
<dbReference type="InterPro" id="IPR001254">
    <property type="entry name" value="Trypsin_dom"/>
</dbReference>
<keyword evidence="10" id="KW-1185">Reference proteome</keyword>
<reference evidence="9" key="2">
    <citation type="submission" date="2025-09" db="UniProtKB">
        <authorList>
            <consortium name="Ensembl"/>
        </authorList>
    </citation>
    <scope>IDENTIFICATION</scope>
</reference>
<dbReference type="CDD" id="cd00190">
    <property type="entry name" value="Tryp_SPc"/>
    <property type="match status" value="1"/>
</dbReference>
<dbReference type="GO" id="GO:0045217">
    <property type="term" value="P:cell-cell junction maintenance"/>
    <property type="evidence" value="ECO:0007669"/>
    <property type="project" value="Ensembl"/>
</dbReference>
<evidence type="ECO:0000256" key="7">
    <source>
        <dbReference type="SAM" id="SignalP"/>
    </source>
</evidence>
<dbReference type="OrthoDB" id="8440449at2759"/>
<evidence type="ECO:0000313" key="10">
    <source>
        <dbReference type="Proteomes" id="UP000694381"/>
    </source>
</evidence>